<evidence type="ECO:0000313" key="2">
    <source>
        <dbReference type="EMBL" id="QVI19788.1"/>
    </source>
</evidence>
<proteinExistence type="predicted"/>
<name>A0ABX8CIK3_9NOCA</name>
<organism evidence="2 3">
    <name type="scientific">Nocardia tengchongensis</name>
    <dbReference type="NCBI Taxonomy" id="2055889"/>
    <lineage>
        <taxon>Bacteria</taxon>
        <taxon>Bacillati</taxon>
        <taxon>Actinomycetota</taxon>
        <taxon>Actinomycetes</taxon>
        <taxon>Mycobacteriales</taxon>
        <taxon>Nocardiaceae</taxon>
        <taxon>Nocardia</taxon>
    </lineage>
</organism>
<gene>
    <name evidence="2" type="ORF">KHQ06_26105</name>
</gene>
<dbReference type="Proteomes" id="UP000683310">
    <property type="component" value="Chromosome"/>
</dbReference>
<evidence type="ECO:0000256" key="1">
    <source>
        <dbReference type="SAM" id="MobiDB-lite"/>
    </source>
</evidence>
<feature type="region of interest" description="Disordered" evidence="1">
    <location>
        <begin position="1"/>
        <end position="34"/>
    </location>
</feature>
<evidence type="ECO:0000313" key="3">
    <source>
        <dbReference type="Proteomes" id="UP000683310"/>
    </source>
</evidence>
<sequence>MNHFRDSPIGHPESDYVPPRSEQREADVSNPGSFEECEDFADAWQPTEVDIPDSDDEPVEMSLERRLVADELDSEG</sequence>
<dbReference type="RefSeq" id="WP_213555819.1">
    <property type="nucleotide sequence ID" value="NZ_JBHZDI010000119.1"/>
</dbReference>
<protein>
    <submittedName>
        <fullName evidence="2">Uncharacterized protein</fullName>
    </submittedName>
</protein>
<reference evidence="2 3" key="1">
    <citation type="submission" date="2021-04" db="EMBL/GenBank/DDBJ databases">
        <title>Nocardia tengchongensis.</title>
        <authorList>
            <person name="Zhuang k."/>
            <person name="Ran Y."/>
            <person name="Li W."/>
        </authorList>
    </citation>
    <scope>NUCLEOTIDE SEQUENCE [LARGE SCALE GENOMIC DNA]</scope>
    <source>
        <strain evidence="2 3">CFH S0057</strain>
    </source>
</reference>
<accession>A0ABX8CIK3</accession>
<dbReference type="EMBL" id="CP074371">
    <property type="protein sequence ID" value="QVI19788.1"/>
    <property type="molecule type" value="Genomic_DNA"/>
</dbReference>
<feature type="compositionally biased region" description="Basic and acidic residues" evidence="1">
    <location>
        <begin position="1"/>
        <end position="14"/>
    </location>
</feature>
<keyword evidence="3" id="KW-1185">Reference proteome</keyword>